<feature type="domain" description="Exostosin GT47" evidence="7">
    <location>
        <begin position="426"/>
        <end position="762"/>
    </location>
</feature>
<keyword evidence="6" id="KW-0333">Golgi apparatus</keyword>
<dbReference type="EnsemblPlants" id="LPERR10G08980.1">
    <property type="protein sequence ID" value="LPERR10G08980.1"/>
    <property type="gene ID" value="LPERR10G08980"/>
</dbReference>
<keyword evidence="10" id="KW-1185">Reference proteome</keyword>
<evidence type="ECO:0000259" key="8">
    <source>
        <dbReference type="Pfam" id="PF23598"/>
    </source>
</evidence>
<dbReference type="eggNOG" id="KOG1021">
    <property type="taxonomic scope" value="Eukaryota"/>
</dbReference>
<dbReference type="InterPro" id="IPR040911">
    <property type="entry name" value="Exostosin_GT47"/>
</dbReference>
<proteinExistence type="inferred from homology"/>
<reference evidence="10" key="2">
    <citation type="submission" date="2013-12" db="EMBL/GenBank/DDBJ databases">
        <authorList>
            <person name="Yu Y."/>
            <person name="Lee S."/>
            <person name="de Baynast K."/>
            <person name="Wissotski M."/>
            <person name="Liu L."/>
            <person name="Talag J."/>
            <person name="Goicoechea J."/>
            <person name="Angelova A."/>
            <person name="Jetty R."/>
            <person name="Kudrna D."/>
            <person name="Golser W."/>
            <person name="Rivera L."/>
            <person name="Zhang J."/>
            <person name="Wing R."/>
        </authorList>
    </citation>
    <scope>NUCLEOTIDE SEQUENCE</scope>
</reference>
<dbReference type="InterPro" id="IPR055414">
    <property type="entry name" value="LRR_R13L4/SHOC2-like"/>
</dbReference>
<keyword evidence="3" id="KW-0328">Glycosyltransferase</keyword>
<organism evidence="9 10">
    <name type="scientific">Leersia perrieri</name>
    <dbReference type="NCBI Taxonomy" id="77586"/>
    <lineage>
        <taxon>Eukaryota</taxon>
        <taxon>Viridiplantae</taxon>
        <taxon>Streptophyta</taxon>
        <taxon>Embryophyta</taxon>
        <taxon>Tracheophyta</taxon>
        <taxon>Spermatophyta</taxon>
        <taxon>Magnoliopsida</taxon>
        <taxon>Liliopsida</taxon>
        <taxon>Poales</taxon>
        <taxon>Poaceae</taxon>
        <taxon>BOP clade</taxon>
        <taxon>Oryzoideae</taxon>
        <taxon>Oryzeae</taxon>
        <taxon>Oryzinae</taxon>
        <taxon>Leersia</taxon>
    </lineage>
</organism>
<evidence type="ECO:0000313" key="10">
    <source>
        <dbReference type="Proteomes" id="UP000032180"/>
    </source>
</evidence>
<evidence type="ECO:0000256" key="5">
    <source>
        <dbReference type="ARBA" id="ARBA00022968"/>
    </source>
</evidence>
<comment type="similarity">
    <text evidence="2">Belongs to the glycosyltransferase 47 family.</text>
</comment>
<accession>A0A0D9XKC2</accession>
<dbReference type="STRING" id="77586.A0A0D9XKC2"/>
<keyword evidence="3" id="KW-0808">Transferase</keyword>
<dbReference type="Proteomes" id="UP000032180">
    <property type="component" value="Chromosome 10"/>
</dbReference>
<dbReference type="SUPFAM" id="SSF52058">
    <property type="entry name" value="L domain-like"/>
    <property type="match status" value="1"/>
</dbReference>
<dbReference type="AlphaFoldDB" id="A0A0D9XKC2"/>
<dbReference type="PANTHER" id="PTHR11062:SF387">
    <property type="entry name" value="OS10G0459700 PROTEIN"/>
    <property type="match status" value="1"/>
</dbReference>
<dbReference type="Pfam" id="PF23598">
    <property type="entry name" value="LRR_14"/>
    <property type="match status" value="1"/>
</dbReference>
<dbReference type="InterPro" id="IPR032675">
    <property type="entry name" value="LRR_dom_sf"/>
</dbReference>
<reference evidence="9" key="3">
    <citation type="submission" date="2015-04" db="UniProtKB">
        <authorList>
            <consortium name="EnsemblPlants"/>
        </authorList>
    </citation>
    <scope>IDENTIFICATION</scope>
</reference>
<evidence type="ECO:0000256" key="2">
    <source>
        <dbReference type="ARBA" id="ARBA00010271"/>
    </source>
</evidence>
<keyword evidence="5" id="KW-0812">Transmembrane</keyword>
<dbReference type="Pfam" id="PF03016">
    <property type="entry name" value="Exostosin_GT47"/>
    <property type="match status" value="1"/>
</dbReference>
<dbReference type="InterPro" id="IPR004263">
    <property type="entry name" value="Exostosin"/>
</dbReference>
<keyword evidence="4" id="KW-0677">Repeat</keyword>
<dbReference type="HOGENOM" id="CLU_012659_2_0_1"/>
<protein>
    <submittedName>
        <fullName evidence="9">Uncharacterized protein</fullName>
    </submittedName>
</protein>
<dbReference type="GO" id="GO:0016757">
    <property type="term" value="F:glycosyltransferase activity"/>
    <property type="evidence" value="ECO:0007669"/>
    <property type="project" value="UniProtKB-KW"/>
</dbReference>
<reference evidence="9 10" key="1">
    <citation type="submission" date="2012-08" db="EMBL/GenBank/DDBJ databases">
        <title>Oryza genome evolution.</title>
        <authorList>
            <person name="Wing R.A."/>
        </authorList>
    </citation>
    <scope>NUCLEOTIDE SEQUENCE</scope>
</reference>
<sequence length="862" mass="96782">MEQLRMDKNDGNMLGNMTSYLFCNISDMDQFSVMAPQGIEKLRNLHMLGVVSVGKNNGVARKLERLTNLQRLGVTCLSEEEGQELCNSIKNLNRLQRLEVHSKSLRFLNNNNIAEVPPKYLVSLRLCGLLDSLPTWIKLLNDLTKVKLLGTKLVQVDIDCLKDLRNLASLGLWEKSYKDNSLHFNGNTFPKLIFLDIDGLEDIETININEAAMPKLQQLWVNKCHKLRINQDGLSGVSHLLNLNELVLKKCGDNEVLVKLLQRQLSTHEKRPKFLRHNAVELPVPVSFGGERDEKAAGKMAAGAAKQGRGAGGCCSRLWFMLVLTATVTILVRHFYDSGLAHGGAAAVVRIESVPHPSYLNRKANPANRHHGGGADVYNLVPFAAPNRRREAGTQSPGAAVVRFVIVIGGPFARALAAAENKSDRCGGRYVYIQELPPKFNTDMVNNCATLFPWTDMCAFTANGGFGPPLHNDVFQETGWYNSDQYTADIIFHDRIRRYDCLTDDATLAAAVYVPFFAGLEVARHLWGGHNATTRDAMANEFVEIVTSRREWRAMGGRDHFFTAGRTTWDFRRLGDGDGNWGSKLFRLPAVTNMTALVVEASPWHFNDAAVPFPTAFHPASDEAVFLWQDKIRRLERRWLFTFAGADRPGSTKSIRSELISQCKSSSVCSLMECADGPRNKCGSPASYMRLFQSSTFCLQPQGDSYTRKSAFDAMLAGCIPVFFHPGTAYVQYTWHLPRNHTDYSVYISENDVRNNVSIEDRLRRIPPATVEKMRETVIGLIPSLVYAQPTSRLETMKDAFDVTIDAVIDKVARLRRDIVEGRRGGEVEEKLEMYSWKYPLLREGQKVEDPHEWDPLFAFST</sequence>
<evidence type="ECO:0000313" key="9">
    <source>
        <dbReference type="EnsemblPlants" id="LPERR10G08980.1"/>
    </source>
</evidence>
<keyword evidence="5" id="KW-0735">Signal-anchor</keyword>
<feature type="domain" description="Disease resistance R13L4/SHOC-2-like LRR" evidence="8">
    <location>
        <begin position="33"/>
        <end position="273"/>
    </location>
</feature>
<evidence type="ECO:0000256" key="6">
    <source>
        <dbReference type="ARBA" id="ARBA00023034"/>
    </source>
</evidence>
<dbReference type="PANTHER" id="PTHR11062">
    <property type="entry name" value="EXOSTOSIN HEPARAN SULFATE GLYCOSYLTRANSFERASE -RELATED"/>
    <property type="match status" value="1"/>
</dbReference>
<name>A0A0D9XKC2_9ORYZ</name>
<dbReference type="GO" id="GO:0000139">
    <property type="term" value="C:Golgi membrane"/>
    <property type="evidence" value="ECO:0007669"/>
    <property type="project" value="UniProtKB-SubCell"/>
</dbReference>
<dbReference type="Gramene" id="LPERR10G08980.1">
    <property type="protein sequence ID" value="LPERR10G08980.1"/>
    <property type="gene ID" value="LPERR10G08980"/>
</dbReference>
<evidence type="ECO:0000256" key="1">
    <source>
        <dbReference type="ARBA" id="ARBA00004323"/>
    </source>
</evidence>
<evidence type="ECO:0000256" key="4">
    <source>
        <dbReference type="ARBA" id="ARBA00022737"/>
    </source>
</evidence>
<comment type="subcellular location">
    <subcellularLocation>
        <location evidence="1">Golgi apparatus membrane</location>
        <topology evidence="1">Single-pass type II membrane protein</topology>
    </subcellularLocation>
</comment>
<evidence type="ECO:0000259" key="7">
    <source>
        <dbReference type="Pfam" id="PF03016"/>
    </source>
</evidence>
<dbReference type="eggNOG" id="KOG4658">
    <property type="taxonomic scope" value="Eukaryota"/>
</dbReference>
<dbReference type="Gene3D" id="3.80.10.10">
    <property type="entry name" value="Ribonuclease Inhibitor"/>
    <property type="match status" value="1"/>
</dbReference>
<evidence type="ECO:0000256" key="3">
    <source>
        <dbReference type="ARBA" id="ARBA00022676"/>
    </source>
</evidence>